<comment type="caution">
    <text evidence="2">The sequence shown here is derived from an EMBL/GenBank/DDBJ whole genome shotgun (WGS) entry which is preliminary data.</text>
</comment>
<evidence type="ECO:0000313" key="3">
    <source>
        <dbReference type="Proteomes" id="UP000625804"/>
    </source>
</evidence>
<name>A0A8J8KDQ9_9BACI</name>
<evidence type="ECO:0000313" key="2">
    <source>
        <dbReference type="EMBL" id="NSL50950.1"/>
    </source>
</evidence>
<proteinExistence type="predicted"/>
<keyword evidence="1" id="KW-0472">Membrane</keyword>
<keyword evidence="1" id="KW-1133">Transmembrane helix</keyword>
<evidence type="ECO:0000256" key="1">
    <source>
        <dbReference type="SAM" id="Phobius"/>
    </source>
</evidence>
<feature type="transmembrane region" description="Helical" evidence="1">
    <location>
        <begin position="7"/>
        <end position="26"/>
    </location>
</feature>
<dbReference type="Proteomes" id="UP000625804">
    <property type="component" value="Unassembled WGS sequence"/>
</dbReference>
<dbReference type="Pfam" id="PF10710">
    <property type="entry name" value="DUF2512"/>
    <property type="match status" value="1"/>
</dbReference>
<feature type="transmembrane region" description="Helical" evidence="1">
    <location>
        <begin position="62"/>
        <end position="81"/>
    </location>
</feature>
<feature type="transmembrane region" description="Helical" evidence="1">
    <location>
        <begin position="87"/>
        <end position="110"/>
    </location>
</feature>
<sequence>MNHLMVIFLKFGICLIAFGIGLDWFFEAEWTHILWFSGVTTIISYIVGDRILLERIGNRNSLIADFLLSYMIVWLFGSVLLENYLQIGWASIISASIITAGEIFVHRMLLRSTQAEKSDRRNPTKNFSYAMEAAEENEPFKEK</sequence>
<keyword evidence="3" id="KW-1185">Reference proteome</keyword>
<dbReference type="RefSeq" id="WP_173730154.1">
    <property type="nucleotide sequence ID" value="NZ_JABTTE010000003.1"/>
</dbReference>
<gene>
    <name evidence="2" type="ORF">HR057_04110</name>
</gene>
<dbReference type="EMBL" id="JABTTE010000003">
    <property type="protein sequence ID" value="NSL50950.1"/>
    <property type="molecule type" value="Genomic_DNA"/>
</dbReference>
<dbReference type="InterPro" id="IPR019649">
    <property type="entry name" value="DUF2512"/>
</dbReference>
<keyword evidence="1" id="KW-0812">Transmembrane</keyword>
<feature type="transmembrane region" description="Helical" evidence="1">
    <location>
        <begin position="32"/>
        <end position="53"/>
    </location>
</feature>
<organism evidence="2 3">
    <name type="scientific">Calidifontibacillus erzurumensis</name>
    <dbReference type="NCBI Taxonomy" id="2741433"/>
    <lineage>
        <taxon>Bacteria</taxon>
        <taxon>Bacillati</taxon>
        <taxon>Bacillota</taxon>
        <taxon>Bacilli</taxon>
        <taxon>Bacillales</taxon>
        <taxon>Bacillaceae</taxon>
        <taxon>Calidifontibacillus/Schinkia group</taxon>
        <taxon>Calidifontibacillus</taxon>
    </lineage>
</organism>
<reference evidence="2" key="1">
    <citation type="submission" date="2020-06" db="EMBL/GenBank/DDBJ databases">
        <title>A novel thermopfilic bacterium from Erzurum, Turkey.</title>
        <authorList>
            <person name="Adiguzel A."/>
            <person name="Ay H."/>
            <person name="Baltaci M.O."/>
        </authorList>
    </citation>
    <scope>NUCLEOTIDE SEQUENCE</scope>
    <source>
        <strain evidence="2">P2</strain>
    </source>
</reference>
<dbReference type="AlphaFoldDB" id="A0A8J8KDQ9"/>
<accession>A0A8J8KDQ9</accession>
<protein>
    <submittedName>
        <fullName evidence="2">YndM family protein</fullName>
    </submittedName>
</protein>